<dbReference type="SUPFAM" id="SSF101386">
    <property type="entry name" value="all-alpha NTP pyrophosphatases"/>
    <property type="match status" value="2"/>
</dbReference>
<evidence type="ECO:0000313" key="7">
    <source>
        <dbReference type="Proteomes" id="UP000016762"/>
    </source>
</evidence>
<dbReference type="GO" id="GO:0047693">
    <property type="term" value="F:ATP diphosphatase activity"/>
    <property type="evidence" value="ECO:0007669"/>
    <property type="project" value="UniProtKB-EC"/>
</dbReference>
<dbReference type="OrthoDB" id="9808939at2"/>
<sequence>MTKATSIDRLRDILKALRTPETGCPWDLKQNFKSIAAYTIEEAYEVVDAIERDDMDDLKDELGDLLLQVVFHAQMAEEAGLFNFDDIAHAVSDKMQRRHPHVFADETVKSAEDVKNSWEVVKAKEKEAKLGSMPQSLLDDIPITLPGMTRSVKLQKRAAQVGFDWPVISQVFDKLDEELGELREEIEQNGATDRLLDEMGDVMFVIANLARHLKVDPEQAARAGNQKFTSRFIDMEKQAQTLDKDMSKLTLAELEAMWQSAKTKDL</sequence>
<comment type="caution">
    <text evidence="6">The sequence shown here is derived from an EMBL/GenBank/DDBJ whole genome shotgun (WGS) entry which is preliminary data.</text>
</comment>
<proteinExistence type="inferred from homology"/>
<dbReference type="CDD" id="cd11529">
    <property type="entry name" value="NTP-PPase_MazG_Cterm"/>
    <property type="match status" value="1"/>
</dbReference>
<dbReference type="STRING" id="1397666.RS24_00303"/>
<evidence type="ECO:0000256" key="2">
    <source>
        <dbReference type="ARBA" id="ARBA00061115"/>
    </source>
</evidence>
<evidence type="ECO:0000313" key="6">
    <source>
        <dbReference type="EMBL" id="ERL47365.1"/>
    </source>
</evidence>
<dbReference type="GO" id="GO:0006203">
    <property type="term" value="P:dGTP catabolic process"/>
    <property type="evidence" value="ECO:0007669"/>
    <property type="project" value="TreeGrafter"/>
</dbReference>
<dbReference type="FunFam" id="1.10.287.1080:FF:000003">
    <property type="entry name" value="Nucleoside triphosphate pyrophosphohydrolase"/>
    <property type="match status" value="1"/>
</dbReference>
<dbReference type="GO" id="GO:0006950">
    <property type="term" value="P:response to stress"/>
    <property type="evidence" value="ECO:0007669"/>
    <property type="project" value="UniProtKB-ARBA"/>
</dbReference>
<dbReference type="GO" id="GO:0016491">
    <property type="term" value="F:oxidoreductase activity"/>
    <property type="evidence" value="ECO:0007669"/>
    <property type="project" value="UniProtKB-KW"/>
</dbReference>
<dbReference type="Pfam" id="PF03819">
    <property type="entry name" value="MazG"/>
    <property type="match status" value="2"/>
</dbReference>
<comment type="catalytic activity">
    <reaction evidence="1">
        <text>ATP + H2O = AMP + diphosphate + H(+)</text>
        <dbReference type="Rhea" id="RHEA:14245"/>
        <dbReference type="ChEBI" id="CHEBI:15377"/>
        <dbReference type="ChEBI" id="CHEBI:15378"/>
        <dbReference type="ChEBI" id="CHEBI:30616"/>
        <dbReference type="ChEBI" id="CHEBI:33019"/>
        <dbReference type="ChEBI" id="CHEBI:456215"/>
        <dbReference type="EC" id="3.6.1.8"/>
    </reaction>
</comment>
<dbReference type="Gene3D" id="1.10.287.1080">
    <property type="entry name" value="MazG-like"/>
    <property type="match status" value="2"/>
</dbReference>
<dbReference type="InterPro" id="IPR048011">
    <property type="entry name" value="NTP-PPase_MazG-like_C"/>
</dbReference>
<dbReference type="PANTHER" id="PTHR30522">
    <property type="entry name" value="NUCLEOSIDE TRIPHOSPHATE PYROPHOSPHOHYDROLASE"/>
    <property type="match status" value="1"/>
</dbReference>
<dbReference type="InterPro" id="IPR011551">
    <property type="entry name" value="NTP_PyrPHydrolase_MazG"/>
</dbReference>
<dbReference type="RefSeq" id="WP_021776383.1">
    <property type="nucleotide sequence ID" value="NZ_AWXE01000001.1"/>
</dbReference>
<evidence type="ECO:0000256" key="1">
    <source>
        <dbReference type="ARBA" id="ARBA00052141"/>
    </source>
</evidence>
<dbReference type="AlphaFoldDB" id="U2WUZ9"/>
<feature type="domain" description="NTP pyrophosphohydrolase MazG-like" evidence="5">
    <location>
        <begin position="30"/>
        <end position="103"/>
    </location>
</feature>
<feature type="domain" description="NTP pyrophosphohydrolase MazG-like" evidence="5">
    <location>
        <begin position="174"/>
        <end position="231"/>
    </location>
</feature>
<keyword evidence="6" id="KW-0560">Oxidoreductase</keyword>
<organism evidence="6 7">
    <name type="scientific">Candidatus Micropelagius thuwalensis</name>
    <dbReference type="NCBI Taxonomy" id="1397666"/>
    <lineage>
        <taxon>Bacteria</taxon>
        <taxon>Pseudomonadati</taxon>
        <taxon>Pseudomonadota</taxon>
        <taxon>Alphaproteobacteria</taxon>
        <taxon>PS1 clade</taxon>
        <taxon>Candidatus Micropelagius</taxon>
    </lineage>
</organism>
<dbReference type="PANTHER" id="PTHR30522:SF0">
    <property type="entry name" value="NUCLEOSIDE TRIPHOSPHATE PYROPHOSPHOHYDROLASE"/>
    <property type="match status" value="1"/>
</dbReference>
<evidence type="ECO:0000259" key="5">
    <source>
        <dbReference type="Pfam" id="PF03819"/>
    </source>
</evidence>
<comment type="similarity">
    <text evidence="2">Belongs to the nucleoside triphosphate pyrophosphohydrolase family.</text>
</comment>
<evidence type="ECO:0000256" key="4">
    <source>
        <dbReference type="ARBA" id="ARBA00074799"/>
    </source>
</evidence>
<dbReference type="GO" id="GO:0046076">
    <property type="term" value="P:dTTP catabolic process"/>
    <property type="evidence" value="ECO:0007669"/>
    <property type="project" value="TreeGrafter"/>
</dbReference>
<keyword evidence="7" id="KW-1185">Reference proteome</keyword>
<dbReference type="GO" id="GO:0046081">
    <property type="term" value="P:dUTP catabolic process"/>
    <property type="evidence" value="ECO:0007669"/>
    <property type="project" value="TreeGrafter"/>
</dbReference>
<gene>
    <name evidence="6" type="ORF">RS24_00303</name>
</gene>
<dbReference type="Proteomes" id="UP000016762">
    <property type="component" value="Unassembled WGS sequence"/>
</dbReference>
<dbReference type="InterPro" id="IPR048015">
    <property type="entry name" value="NTP-PPase_MazG-like_N"/>
</dbReference>
<accession>U2WUZ9</accession>
<dbReference type="InterPro" id="IPR004518">
    <property type="entry name" value="MazG-like_dom"/>
</dbReference>
<dbReference type="CDD" id="cd11528">
    <property type="entry name" value="NTP-PPase_MazG_Nterm"/>
    <property type="match status" value="1"/>
</dbReference>
<name>U2WUZ9_9PROT</name>
<reference evidence="6 7" key="1">
    <citation type="journal article" date="2014" name="FEMS Microbiol. Ecol.">
        <title>Genomic differentiation among two strains of the PS1 clade isolated from geographically separated marine habitats.</title>
        <authorList>
            <person name="Jimenez-Infante F."/>
            <person name="Ngugi D.K."/>
            <person name="Alam I."/>
            <person name="Rashid M."/>
            <person name="Baalawi W."/>
            <person name="Kamau A.A."/>
            <person name="Bajic V.B."/>
            <person name="Stingl U."/>
        </authorList>
    </citation>
    <scope>NUCLEOTIDE SEQUENCE [LARGE SCALE GENOMIC DNA]</scope>
    <source>
        <strain evidence="6 7">RS24</strain>
    </source>
</reference>
<dbReference type="GO" id="GO:0046052">
    <property type="term" value="P:UTP catabolic process"/>
    <property type="evidence" value="ECO:0007669"/>
    <property type="project" value="TreeGrafter"/>
</dbReference>
<dbReference type="PATRIC" id="fig|1397666.3.peg.278"/>
<dbReference type="NCBIfam" id="TIGR00444">
    <property type="entry name" value="mazG"/>
    <property type="match status" value="1"/>
</dbReference>
<dbReference type="GO" id="GO:0046047">
    <property type="term" value="P:TTP catabolic process"/>
    <property type="evidence" value="ECO:0007669"/>
    <property type="project" value="TreeGrafter"/>
</dbReference>
<dbReference type="NCBIfam" id="NF007113">
    <property type="entry name" value="PRK09562.1"/>
    <property type="match status" value="1"/>
</dbReference>
<dbReference type="EMBL" id="AWXE01000001">
    <property type="protein sequence ID" value="ERL47365.1"/>
    <property type="molecule type" value="Genomic_DNA"/>
</dbReference>
<dbReference type="eggNOG" id="COG3956">
    <property type="taxonomic scope" value="Bacteria"/>
</dbReference>
<evidence type="ECO:0000256" key="3">
    <source>
        <dbReference type="ARBA" id="ARBA00066372"/>
    </source>
</evidence>
<dbReference type="EC" id="3.6.1.8" evidence="3"/>
<protein>
    <recommendedName>
        <fullName evidence="4">Nucleoside triphosphate pyrophosphohydrolase</fullName>
        <ecNumber evidence="3">3.6.1.8</ecNumber>
    </recommendedName>
</protein>
<dbReference type="FunFam" id="1.10.287.1080:FF:000001">
    <property type="entry name" value="Nucleoside triphosphate pyrophosphohydrolase"/>
    <property type="match status" value="1"/>
</dbReference>
<dbReference type="GO" id="GO:0046061">
    <property type="term" value="P:dATP catabolic process"/>
    <property type="evidence" value="ECO:0007669"/>
    <property type="project" value="TreeGrafter"/>
</dbReference>